<name>A0ACB7TKB4_HYAAI</name>
<sequence length="91" mass="9751">MLLFTLLECAVVCREHYFQSYHVADTYNCSPLPYFSVLSRGVGSGNDVTRSLPPSDHPRCCPDLGAMEVPTTAMAALESTPACILLATLGG</sequence>
<protein>
    <submittedName>
        <fullName evidence="1">Uncharacterized protein</fullName>
    </submittedName>
</protein>
<reference evidence="1" key="1">
    <citation type="submission" date="2020-05" db="EMBL/GenBank/DDBJ databases">
        <title>Large-scale comparative analyses of tick genomes elucidate their genetic diversity and vector capacities.</title>
        <authorList>
            <person name="Jia N."/>
            <person name="Wang J."/>
            <person name="Shi W."/>
            <person name="Du L."/>
            <person name="Sun Y."/>
            <person name="Zhan W."/>
            <person name="Jiang J."/>
            <person name="Wang Q."/>
            <person name="Zhang B."/>
            <person name="Ji P."/>
            <person name="Sakyi L.B."/>
            <person name="Cui X."/>
            <person name="Yuan T."/>
            <person name="Jiang B."/>
            <person name="Yang W."/>
            <person name="Lam T.T.-Y."/>
            <person name="Chang Q."/>
            <person name="Ding S."/>
            <person name="Wang X."/>
            <person name="Zhu J."/>
            <person name="Ruan X."/>
            <person name="Zhao L."/>
            <person name="Wei J."/>
            <person name="Que T."/>
            <person name="Du C."/>
            <person name="Cheng J."/>
            <person name="Dai P."/>
            <person name="Han X."/>
            <person name="Huang E."/>
            <person name="Gao Y."/>
            <person name="Liu J."/>
            <person name="Shao H."/>
            <person name="Ye R."/>
            <person name="Li L."/>
            <person name="Wei W."/>
            <person name="Wang X."/>
            <person name="Wang C."/>
            <person name="Yang T."/>
            <person name="Huo Q."/>
            <person name="Li W."/>
            <person name="Guo W."/>
            <person name="Chen H."/>
            <person name="Zhou L."/>
            <person name="Ni X."/>
            <person name="Tian J."/>
            <person name="Zhou Y."/>
            <person name="Sheng Y."/>
            <person name="Liu T."/>
            <person name="Pan Y."/>
            <person name="Xia L."/>
            <person name="Li J."/>
            <person name="Zhao F."/>
            <person name="Cao W."/>
        </authorList>
    </citation>
    <scope>NUCLEOTIDE SEQUENCE</scope>
    <source>
        <strain evidence="1">Hyas-2018</strain>
    </source>
</reference>
<keyword evidence="2" id="KW-1185">Reference proteome</keyword>
<evidence type="ECO:0000313" key="1">
    <source>
        <dbReference type="EMBL" id="KAH6947495.1"/>
    </source>
</evidence>
<evidence type="ECO:0000313" key="2">
    <source>
        <dbReference type="Proteomes" id="UP000821845"/>
    </source>
</evidence>
<organism evidence="1 2">
    <name type="scientific">Hyalomma asiaticum</name>
    <name type="common">Tick</name>
    <dbReference type="NCBI Taxonomy" id="266040"/>
    <lineage>
        <taxon>Eukaryota</taxon>
        <taxon>Metazoa</taxon>
        <taxon>Ecdysozoa</taxon>
        <taxon>Arthropoda</taxon>
        <taxon>Chelicerata</taxon>
        <taxon>Arachnida</taxon>
        <taxon>Acari</taxon>
        <taxon>Parasitiformes</taxon>
        <taxon>Ixodida</taxon>
        <taxon>Ixodoidea</taxon>
        <taxon>Ixodidae</taxon>
        <taxon>Hyalomminae</taxon>
        <taxon>Hyalomma</taxon>
    </lineage>
</organism>
<dbReference type="EMBL" id="CM023481">
    <property type="protein sequence ID" value="KAH6947495.1"/>
    <property type="molecule type" value="Genomic_DNA"/>
</dbReference>
<dbReference type="Proteomes" id="UP000821845">
    <property type="component" value="Chromosome 1"/>
</dbReference>
<accession>A0ACB7TKB4</accession>
<comment type="caution">
    <text evidence="1">The sequence shown here is derived from an EMBL/GenBank/DDBJ whole genome shotgun (WGS) entry which is preliminary data.</text>
</comment>
<gene>
    <name evidence="1" type="ORF">HPB50_019296</name>
</gene>
<proteinExistence type="predicted"/>